<dbReference type="WBParaSite" id="PSAMB.scaffold8224size6477.g31118.t1">
    <property type="protein sequence ID" value="PSAMB.scaffold8224size6477.g31118.t1"/>
    <property type="gene ID" value="PSAMB.scaffold8224size6477.g31118"/>
</dbReference>
<keyword evidence="1" id="KW-0472">Membrane</keyword>
<feature type="transmembrane region" description="Helical" evidence="1">
    <location>
        <begin position="107"/>
        <end position="127"/>
    </location>
</feature>
<evidence type="ECO:0000256" key="1">
    <source>
        <dbReference type="SAM" id="Phobius"/>
    </source>
</evidence>
<dbReference type="Pfam" id="PF10323">
    <property type="entry name" value="7TM_GPCR_Srv"/>
    <property type="match status" value="1"/>
</dbReference>
<keyword evidence="1" id="KW-0812">Transmembrane</keyword>
<reference evidence="3" key="1">
    <citation type="submission" date="2022-11" db="UniProtKB">
        <authorList>
            <consortium name="WormBaseParasite"/>
        </authorList>
    </citation>
    <scope>IDENTIFICATION</scope>
</reference>
<dbReference type="InterPro" id="IPR019426">
    <property type="entry name" value="7TM_GPCR_serpentine_rcpt_Srv"/>
</dbReference>
<sequence length="145" mass="16296">MYIAVFIGAVRHSKRYTSVSNLLSTSSAGNGDENSRMGVRHMPTGILQQNSSVLQTTIGTDYSQTVHNRRELRLAVSGFLLFISMFMYFLYLLLVLITGDAEFDDGLMYNIVCDIFSCINPYALLLLSKQTRVAFMRTLKCNKSS</sequence>
<proteinExistence type="predicted"/>
<keyword evidence="1" id="KW-1133">Transmembrane helix</keyword>
<dbReference type="Gene3D" id="1.20.1070.10">
    <property type="entry name" value="Rhodopsin 7-helix transmembrane proteins"/>
    <property type="match status" value="1"/>
</dbReference>
<organism evidence="2 3">
    <name type="scientific">Plectus sambesii</name>
    <dbReference type="NCBI Taxonomy" id="2011161"/>
    <lineage>
        <taxon>Eukaryota</taxon>
        <taxon>Metazoa</taxon>
        <taxon>Ecdysozoa</taxon>
        <taxon>Nematoda</taxon>
        <taxon>Chromadorea</taxon>
        <taxon>Plectida</taxon>
        <taxon>Plectina</taxon>
        <taxon>Plectoidea</taxon>
        <taxon>Plectidae</taxon>
        <taxon>Plectus</taxon>
    </lineage>
</organism>
<keyword evidence="2" id="KW-1185">Reference proteome</keyword>
<name>A0A914XHR8_9BILA</name>
<accession>A0A914XHR8</accession>
<protein>
    <submittedName>
        <fullName evidence="3">G-protein coupled receptors family 1 profile domain-containing protein</fullName>
    </submittedName>
</protein>
<evidence type="ECO:0000313" key="3">
    <source>
        <dbReference type="WBParaSite" id="PSAMB.scaffold8224size6477.g31118.t1"/>
    </source>
</evidence>
<dbReference type="Proteomes" id="UP000887566">
    <property type="component" value="Unplaced"/>
</dbReference>
<evidence type="ECO:0000313" key="2">
    <source>
        <dbReference type="Proteomes" id="UP000887566"/>
    </source>
</evidence>
<dbReference type="AlphaFoldDB" id="A0A914XHR8"/>
<feature type="transmembrane region" description="Helical" evidence="1">
    <location>
        <begin position="74"/>
        <end position="95"/>
    </location>
</feature>